<dbReference type="Proteomes" id="UP000507470">
    <property type="component" value="Unassembled WGS sequence"/>
</dbReference>
<gene>
    <name evidence="2" type="ORF">MCOR_1671</name>
</gene>
<dbReference type="EMBL" id="CACVKT020000347">
    <property type="protein sequence ID" value="CAC5358405.1"/>
    <property type="molecule type" value="Genomic_DNA"/>
</dbReference>
<dbReference type="AlphaFoldDB" id="A0A6J8A0D0"/>
<evidence type="ECO:0000313" key="2">
    <source>
        <dbReference type="EMBL" id="CAC5358405.1"/>
    </source>
</evidence>
<reference evidence="2 3" key="1">
    <citation type="submission" date="2020-06" db="EMBL/GenBank/DDBJ databases">
        <authorList>
            <person name="Li R."/>
            <person name="Bekaert M."/>
        </authorList>
    </citation>
    <scope>NUCLEOTIDE SEQUENCE [LARGE SCALE GENOMIC DNA]</scope>
    <source>
        <strain evidence="3">wild</strain>
    </source>
</reference>
<keyword evidence="3" id="KW-1185">Reference proteome</keyword>
<evidence type="ECO:0000313" key="3">
    <source>
        <dbReference type="Proteomes" id="UP000507470"/>
    </source>
</evidence>
<protein>
    <submittedName>
        <fullName evidence="2">Uncharacterized protein</fullName>
    </submittedName>
</protein>
<sequence>MYTKVLTIISLIVTKHAKGQDASSCEFPCEFRGHTFDFYLGEKQIGIWMFNNDGITSSFTLIFGSGVESTNVLTCYQRVDRFIIFRMNEDDKFICFFFDYSPGMLPISFSFGLGAVFTSVMPDPCILCDTGGFDSYLAIESGGTTPSDTVSLPLCTVSGCPGTNLCGANDTLPEGCPPSTTTITTTTEETIQPTKRCHKRRHRH</sequence>
<name>A0A6J8A0D0_MYTCO</name>
<feature type="region of interest" description="Disordered" evidence="1">
    <location>
        <begin position="180"/>
        <end position="204"/>
    </location>
</feature>
<accession>A0A6J8A0D0</accession>
<organism evidence="2 3">
    <name type="scientific">Mytilus coruscus</name>
    <name type="common">Sea mussel</name>
    <dbReference type="NCBI Taxonomy" id="42192"/>
    <lineage>
        <taxon>Eukaryota</taxon>
        <taxon>Metazoa</taxon>
        <taxon>Spiralia</taxon>
        <taxon>Lophotrochozoa</taxon>
        <taxon>Mollusca</taxon>
        <taxon>Bivalvia</taxon>
        <taxon>Autobranchia</taxon>
        <taxon>Pteriomorphia</taxon>
        <taxon>Mytilida</taxon>
        <taxon>Mytiloidea</taxon>
        <taxon>Mytilidae</taxon>
        <taxon>Mytilinae</taxon>
        <taxon>Mytilus</taxon>
    </lineage>
</organism>
<feature type="compositionally biased region" description="Basic residues" evidence="1">
    <location>
        <begin position="195"/>
        <end position="204"/>
    </location>
</feature>
<evidence type="ECO:0000256" key="1">
    <source>
        <dbReference type="SAM" id="MobiDB-lite"/>
    </source>
</evidence>
<proteinExistence type="predicted"/>
<feature type="compositionally biased region" description="Low complexity" evidence="1">
    <location>
        <begin position="180"/>
        <end position="191"/>
    </location>
</feature>